<evidence type="ECO:0000313" key="1">
    <source>
        <dbReference type="EMBL" id="SAL71621.1"/>
    </source>
</evidence>
<name>A0A158JT74_9BURK</name>
<dbReference type="Proteomes" id="UP000054683">
    <property type="component" value="Unassembled WGS sequence"/>
</dbReference>
<sequence length="101" mass="11177">MKNTTLNKEHSLADTEKLQLVLRSSVNDDPFAGQNSQYVRDFKQFMAVVESQGGRIVPPRLTMDSAEIQAVLEFVQPLTHDALKILGAALVAWVHGRAGRC</sequence>
<dbReference type="RefSeq" id="WP_062092708.1">
    <property type="nucleotide sequence ID" value="NZ_FCOK02000114.1"/>
</dbReference>
<dbReference type="OrthoDB" id="9131468at2"/>
<gene>
    <name evidence="1" type="ORF">AWB69_08666</name>
</gene>
<organism evidence="1 2">
    <name type="scientific">Caballeronia udeis</name>
    <dbReference type="NCBI Taxonomy" id="1232866"/>
    <lineage>
        <taxon>Bacteria</taxon>
        <taxon>Pseudomonadati</taxon>
        <taxon>Pseudomonadota</taxon>
        <taxon>Betaproteobacteria</taxon>
        <taxon>Burkholderiales</taxon>
        <taxon>Burkholderiaceae</taxon>
        <taxon>Caballeronia</taxon>
    </lineage>
</organism>
<dbReference type="AlphaFoldDB" id="A0A158JT74"/>
<reference evidence="1 2" key="1">
    <citation type="submission" date="2016-01" db="EMBL/GenBank/DDBJ databases">
        <authorList>
            <person name="Oliw E.H."/>
        </authorList>
    </citation>
    <scope>NUCLEOTIDE SEQUENCE [LARGE SCALE GENOMIC DNA]</scope>
    <source>
        <strain evidence="1">LMG 27134</strain>
    </source>
</reference>
<accession>A0A158JT74</accession>
<dbReference type="EMBL" id="FCOK02000114">
    <property type="protein sequence ID" value="SAL71621.1"/>
    <property type="molecule type" value="Genomic_DNA"/>
</dbReference>
<protein>
    <submittedName>
        <fullName evidence="1">Uncharacterized protein</fullName>
    </submittedName>
</protein>
<proteinExistence type="predicted"/>
<evidence type="ECO:0000313" key="2">
    <source>
        <dbReference type="Proteomes" id="UP000054683"/>
    </source>
</evidence>